<comment type="caution">
    <text evidence="2">The sequence shown here is derived from an EMBL/GenBank/DDBJ whole genome shotgun (WGS) entry which is preliminary data.</text>
</comment>
<keyword evidence="1" id="KW-0732">Signal</keyword>
<name>A0ABQ3CVW4_9ACTN</name>
<reference evidence="3" key="1">
    <citation type="journal article" date="2019" name="Int. J. Syst. Evol. Microbiol.">
        <title>The Global Catalogue of Microorganisms (GCM) 10K type strain sequencing project: providing services to taxonomists for standard genome sequencing and annotation.</title>
        <authorList>
            <consortium name="The Broad Institute Genomics Platform"/>
            <consortium name="The Broad Institute Genome Sequencing Center for Infectious Disease"/>
            <person name="Wu L."/>
            <person name="Ma J."/>
        </authorList>
    </citation>
    <scope>NUCLEOTIDE SEQUENCE [LARGE SCALE GENOMIC DNA]</scope>
    <source>
        <strain evidence="3">JCM 4733</strain>
    </source>
</reference>
<dbReference type="SUPFAM" id="SSF52266">
    <property type="entry name" value="SGNH hydrolase"/>
    <property type="match status" value="1"/>
</dbReference>
<evidence type="ECO:0000313" key="2">
    <source>
        <dbReference type="EMBL" id="GHA41240.1"/>
    </source>
</evidence>
<evidence type="ECO:0000256" key="1">
    <source>
        <dbReference type="SAM" id="SignalP"/>
    </source>
</evidence>
<evidence type="ECO:0008006" key="4">
    <source>
        <dbReference type="Google" id="ProtNLM"/>
    </source>
</evidence>
<evidence type="ECO:0000313" key="3">
    <source>
        <dbReference type="Proteomes" id="UP000653644"/>
    </source>
</evidence>
<accession>A0ABQ3CVW4</accession>
<feature type="chain" id="PRO_5046536772" description="SGNH hydrolase-type esterase domain-containing protein" evidence="1">
    <location>
        <begin position="22"/>
        <end position="75"/>
    </location>
</feature>
<gene>
    <name evidence="2" type="ORF">GCM10010345_52430</name>
</gene>
<dbReference type="Proteomes" id="UP000653644">
    <property type="component" value="Unassembled WGS sequence"/>
</dbReference>
<dbReference type="RefSeq" id="WP_189889944.1">
    <property type="nucleotide sequence ID" value="NZ_BMVN01000019.1"/>
</dbReference>
<dbReference type="EMBL" id="BMVN01000019">
    <property type="protein sequence ID" value="GHA41240.1"/>
    <property type="molecule type" value="Genomic_DNA"/>
</dbReference>
<proteinExistence type="predicted"/>
<organism evidence="2 3">
    <name type="scientific">Streptomyces canarius</name>
    <dbReference type="NCBI Taxonomy" id="285453"/>
    <lineage>
        <taxon>Bacteria</taxon>
        <taxon>Bacillati</taxon>
        <taxon>Actinomycetota</taxon>
        <taxon>Actinomycetes</taxon>
        <taxon>Kitasatosporales</taxon>
        <taxon>Streptomycetaceae</taxon>
        <taxon>Streptomyces</taxon>
    </lineage>
</organism>
<sequence length="75" mass="7433">MVLVSLLCALLAAGANIQAEAATPRLRLYVLGDSIAGGSDQGGKGPYGWPSLVAEQLGLTLVLDGKGGTGYTTGG</sequence>
<protein>
    <recommendedName>
        <fullName evidence="4">SGNH hydrolase-type esterase domain-containing protein</fullName>
    </recommendedName>
</protein>
<feature type="signal peptide" evidence="1">
    <location>
        <begin position="1"/>
        <end position="21"/>
    </location>
</feature>
<keyword evidence="3" id="KW-1185">Reference proteome</keyword>